<evidence type="ECO:0000256" key="15">
    <source>
        <dbReference type="PROSITE-ProRule" id="PRU00560"/>
    </source>
</evidence>
<dbReference type="GO" id="GO:0004386">
    <property type="term" value="F:helicase activity"/>
    <property type="evidence" value="ECO:0007669"/>
    <property type="project" value="UniProtKB-KW"/>
</dbReference>
<gene>
    <name evidence="18" type="ORF">AWR36_003130</name>
</gene>
<comment type="catalytic activity">
    <reaction evidence="11">
        <text>Couples ATP hydrolysis with the unwinding of duplex DNA by translocating in the 3'-5' direction.</text>
        <dbReference type="EC" id="5.6.2.4"/>
    </reaction>
</comment>
<dbReference type="Gene3D" id="3.40.50.300">
    <property type="entry name" value="P-loop containing nucleotide triphosphate hydrolases"/>
    <property type="match status" value="4"/>
</dbReference>
<feature type="binding site" evidence="15">
    <location>
        <begin position="33"/>
        <end position="40"/>
    </location>
    <ligand>
        <name>ATP</name>
        <dbReference type="ChEBI" id="CHEBI:30616"/>
    </ligand>
</feature>
<dbReference type="EC" id="5.6.2.4" evidence="12"/>
<dbReference type="RefSeq" id="WP_067080770.1">
    <property type="nucleotide sequence ID" value="NZ_LRFG02000001.1"/>
</dbReference>
<dbReference type="InterPro" id="IPR027417">
    <property type="entry name" value="P-loop_NTPase"/>
</dbReference>
<dbReference type="PROSITE" id="PS51198">
    <property type="entry name" value="UVRD_HELICASE_ATP_BIND"/>
    <property type="match status" value="1"/>
</dbReference>
<keyword evidence="3" id="KW-0227">DNA damage</keyword>
<evidence type="ECO:0000256" key="12">
    <source>
        <dbReference type="ARBA" id="ARBA00034808"/>
    </source>
</evidence>
<dbReference type="InterPro" id="IPR011604">
    <property type="entry name" value="PDDEXK-like_dom_sf"/>
</dbReference>
<keyword evidence="9" id="KW-0234">DNA repair</keyword>
<comment type="catalytic activity">
    <reaction evidence="14">
        <text>ATP + H2O = ADP + phosphate + H(+)</text>
        <dbReference type="Rhea" id="RHEA:13065"/>
        <dbReference type="ChEBI" id="CHEBI:15377"/>
        <dbReference type="ChEBI" id="CHEBI:15378"/>
        <dbReference type="ChEBI" id="CHEBI:30616"/>
        <dbReference type="ChEBI" id="CHEBI:43474"/>
        <dbReference type="ChEBI" id="CHEBI:456216"/>
        <dbReference type="EC" id="5.6.2.4"/>
    </reaction>
</comment>
<evidence type="ECO:0000256" key="3">
    <source>
        <dbReference type="ARBA" id="ARBA00022763"/>
    </source>
</evidence>
<dbReference type="PROSITE" id="PS51217">
    <property type="entry name" value="UVRD_HELICASE_CTER"/>
    <property type="match status" value="1"/>
</dbReference>
<reference evidence="18" key="1">
    <citation type="submission" date="2017-08" db="EMBL/GenBank/DDBJ databases">
        <title>Microbulbifer marisrubri sp. nov., a halophilic alphaproteobacterium isolated from marine sediment of the Yellow Sea, China.</title>
        <authorList>
            <person name="Zhang G."/>
            <person name="Xiong Q."/>
        </authorList>
    </citation>
    <scope>NUCLEOTIDE SEQUENCE [LARGE SCALE GENOMIC DNA]</scope>
    <source>
        <strain evidence="18">WRN-8</strain>
    </source>
</reference>
<dbReference type="InterPro" id="IPR014016">
    <property type="entry name" value="UvrD-like_ATP-bd"/>
</dbReference>
<evidence type="ECO:0000259" key="17">
    <source>
        <dbReference type="PROSITE" id="PS51217"/>
    </source>
</evidence>
<dbReference type="Pfam" id="PF13361">
    <property type="entry name" value="UvrD_C"/>
    <property type="match status" value="1"/>
</dbReference>
<name>A0ABX4I4Q3_9GAMM</name>
<comment type="caution">
    <text evidence="18">The sequence shown here is derived from an EMBL/GenBank/DDBJ whole genome shotgun (WGS) entry which is preliminary data.</text>
</comment>
<keyword evidence="10" id="KW-0413">Isomerase</keyword>
<proteinExistence type="predicted"/>
<evidence type="ECO:0000256" key="1">
    <source>
        <dbReference type="ARBA" id="ARBA00022722"/>
    </source>
</evidence>
<evidence type="ECO:0000256" key="4">
    <source>
        <dbReference type="ARBA" id="ARBA00022801"/>
    </source>
</evidence>
<keyword evidence="6" id="KW-0269">Exonuclease</keyword>
<dbReference type="SUPFAM" id="SSF52980">
    <property type="entry name" value="Restriction endonuclease-like"/>
    <property type="match status" value="1"/>
</dbReference>
<evidence type="ECO:0000256" key="2">
    <source>
        <dbReference type="ARBA" id="ARBA00022741"/>
    </source>
</evidence>
<dbReference type="Gene3D" id="1.10.486.10">
    <property type="entry name" value="PCRA, domain 4"/>
    <property type="match status" value="1"/>
</dbReference>
<feature type="domain" description="UvrD-like helicase C-terminal" evidence="17">
    <location>
        <begin position="516"/>
        <end position="791"/>
    </location>
</feature>
<accession>A0ABX4I4Q3</accession>
<keyword evidence="7 15" id="KW-0067">ATP-binding</keyword>
<dbReference type="PANTHER" id="PTHR11070:SF2">
    <property type="entry name" value="ATP-DEPENDENT DNA HELICASE SRS2"/>
    <property type="match status" value="1"/>
</dbReference>
<evidence type="ECO:0000313" key="19">
    <source>
        <dbReference type="Proteomes" id="UP000218427"/>
    </source>
</evidence>
<dbReference type="Proteomes" id="UP000218427">
    <property type="component" value="Unassembled WGS sequence"/>
</dbReference>
<dbReference type="Pfam" id="PF00580">
    <property type="entry name" value="UvrD-helicase"/>
    <property type="match status" value="1"/>
</dbReference>
<dbReference type="SUPFAM" id="SSF52540">
    <property type="entry name" value="P-loop containing nucleoside triphosphate hydrolases"/>
    <property type="match status" value="1"/>
</dbReference>
<evidence type="ECO:0000256" key="9">
    <source>
        <dbReference type="ARBA" id="ARBA00023204"/>
    </source>
</evidence>
<evidence type="ECO:0000256" key="14">
    <source>
        <dbReference type="ARBA" id="ARBA00048988"/>
    </source>
</evidence>
<organism evidence="18 19">
    <name type="scientific">Microbulbifer flavimaris</name>
    <dbReference type="NCBI Taxonomy" id="1781068"/>
    <lineage>
        <taxon>Bacteria</taxon>
        <taxon>Pseudomonadati</taxon>
        <taxon>Pseudomonadota</taxon>
        <taxon>Gammaproteobacteria</taxon>
        <taxon>Cellvibrionales</taxon>
        <taxon>Microbulbiferaceae</taxon>
        <taxon>Microbulbifer</taxon>
    </lineage>
</organism>
<keyword evidence="4 15" id="KW-0378">Hydrolase</keyword>
<evidence type="ECO:0000256" key="11">
    <source>
        <dbReference type="ARBA" id="ARBA00034617"/>
    </source>
</evidence>
<keyword evidence="2 15" id="KW-0547">Nucleotide-binding</keyword>
<evidence type="ECO:0000256" key="8">
    <source>
        <dbReference type="ARBA" id="ARBA00023125"/>
    </source>
</evidence>
<dbReference type="InterPro" id="IPR011335">
    <property type="entry name" value="Restrct_endonuc-II-like"/>
</dbReference>
<evidence type="ECO:0000256" key="5">
    <source>
        <dbReference type="ARBA" id="ARBA00022806"/>
    </source>
</evidence>
<protein>
    <recommendedName>
        <fullName evidence="12">DNA 3'-5' helicase</fullName>
        <ecNumber evidence="12">5.6.2.4</ecNumber>
    </recommendedName>
    <alternativeName>
        <fullName evidence="13">DNA 3'-5' helicase II</fullName>
    </alternativeName>
</protein>
<dbReference type="PANTHER" id="PTHR11070">
    <property type="entry name" value="UVRD / RECB / PCRA DNA HELICASE FAMILY MEMBER"/>
    <property type="match status" value="1"/>
</dbReference>
<sequence length="1151" mass="128524">MSEEVVMEQSTKPVDAAARARALDISQSFAVSAPAGSGKTGLLTQRVLKLLAHCQQPEEVLAITFTRKAAGEMRERLLHALLQARDEPRPGNPHDAVTWDLAKALLEQDQRLNWQLLQAPQRLRFQTIDGLCRSLASQLPIDSGLGAPGEPLEQASIAFELAVARLLDGLETDQPHSALSRLLLHLDNDLGQLNKLLQTLLEKREQWLSQLLGVSYEQSQAYFHEVIDELVTENLYALQVALGSYAGELAELASYAGGNLQRENPAHPLCRWADLPGLPDPGPDSLPDWLALTELLVTASGDLRKAGGLNKRLGFISPAKKDPDYDRAQEYKARMKDLLASMADDHSLLTAIREVRQLPSSLQESQWQLLQAMAEVLPQLVAQLKLVFQQLGATDYTEVAQAALVALGASDAPTDLALKLDLQVQHILVDEFQDTSQLQLQLLEKLTAGWQPGDGRTLFIVGDGMQSCYGFRNANVGIFLDARARGIGEVPLAPLDLTVNFRSDRAVVEWVNHTFQQAFPAKDNIGRGAVRYLESVAFREGKPGAHPAVQFYGCIDDAERRLEAGQVTHLVRELSAEDPDARIAILVRKKRHLEQILPALDAAGLAYQAPELAPLASKMAIIDLLSLTRALLDPSDRLSWLAVLRAPWCGLSWSDLHCLANWGNGDLHASDSAVRPLLQVLANPEQVEGLSKGGRQRLARTAPLLSLAWQERGRKPLRAWVEGLWLTLGGPACVATDELDSVADYFRLLERYDHGGQIADWKAFQLALDQLFARPGEDARVQVMTIHKSKGLEFEHVLIPGLDQGGKPGGDQLLRWADWLNSRGENRFLLAPKSARGDRDPLFDFLKFDNNERERLEGTRLLYVGCTRAIHSLHLLGCLEREEKKPGLKAPGSASLLAGIWNTIGEERDWCHWLELGEKKLEEAQTDSTRDRDYFLHLPTRWEPQALPEVQWLAPYRMPDYQPEPSDEPNLPEMGKVTQRWLRHAGTVAHETLATITETGIGLWDENKVSDQLPLWNARLRQLGLSGTSLESAVQKVQQAVGNALRCEQGRWLLDHSHSESACELELHSGGRQLRRSIIDRTFIDDHGARWIVDYKTAEPGDGQSHEEFIAEQVERYRQQLENYRRLFFERGERTIRCALYFPLLQKLAEL</sequence>
<dbReference type="EMBL" id="LRFG02000001">
    <property type="protein sequence ID" value="PCO06753.1"/>
    <property type="molecule type" value="Genomic_DNA"/>
</dbReference>
<evidence type="ECO:0000256" key="7">
    <source>
        <dbReference type="ARBA" id="ARBA00022840"/>
    </source>
</evidence>
<keyword evidence="1" id="KW-0540">Nuclease</keyword>
<keyword evidence="5 15" id="KW-0347">Helicase</keyword>
<keyword evidence="8" id="KW-0238">DNA-binding</keyword>
<evidence type="ECO:0000256" key="6">
    <source>
        <dbReference type="ARBA" id="ARBA00022839"/>
    </source>
</evidence>
<evidence type="ECO:0000259" key="16">
    <source>
        <dbReference type="PROSITE" id="PS51198"/>
    </source>
</evidence>
<dbReference type="Gene3D" id="3.90.320.10">
    <property type="match status" value="1"/>
</dbReference>
<dbReference type="InterPro" id="IPR014017">
    <property type="entry name" value="DNA_helicase_UvrD-like_C"/>
</dbReference>
<evidence type="ECO:0000313" key="18">
    <source>
        <dbReference type="EMBL" id="PCO06753.1"/>
    </source>
</evidence>
<evidence type="ECO:0000256" key="10">
    <source>
        <dbReference type="ARBA" id="ARBA00023235"/>
    </source>
</evidence>
<keyword evidence="19" id="KW-1185">Reference proteome</keyword>
<feature type="domain" description="UvrD-like helicase ATP-binding" evidence="16">
    <location>
        <begin position="12"/>
        <end position="504"/>
    </location>
</feature>
<evidence type="ECO:0000256" key="13">
    <source>
        <dbReference type="ARBA" id="ARBA00034923"/>
    </source>
</evidence>
<dbReference type="InterPro" id="IPR000212">
    <property type="entry name" value="DNA_helicase_UvrD/REP"/>
</dbReference>